<organism evidence="1 2">
    <name type="scientific">Peribacillus deserti</name>
    <dbReference type="NCBI Taxonomy" id="673318"/>
    <lineage>
        <taxon>Bacteria</taxon>
        <taxon>Bacillati</taxon>
        <taxon>Bacillota</taxon>
        <taxon>Bacilli</taxon>
        <taxon>Bacillales</taxon>
        <taxon>Bacillaceae</taxon>
        <taxon>Peribacillus</taxon>
    </lineage>
</organism>
<accession>A0A2N5LZH5</accession>
<dbReference type="OrthoDB" id="2613434at2"/>
<dbReference type="Proteomes" id="UP000234748">
    <property type="component" value="Unassembled WGS sequence"/>
</dbReference>
<dbReference type="AlphaFoldDB" id="A0A2N5LZH5"/>
<keyword evidence="2" id="KW-1185">Reference proteome</keyword>
<name>A0A2N5LZH5_9BACI</name>
<sequence length="134" mass="14677">MGKRKNKALVYSTGPMENATAGPDFPTQSTSVITHVLNNHEHKTIIALIRVFMLDGTKTLIDEATLTISPNSNAFRVSNVSNALTFEVQIQIFPSIDSDDVLISSFGRDAAGNLNPSHRVVHKELTRIDELTSN</sequence>
<reference evidence="1 2" key="1">
    <citation type="submission" date="2017-11" db="EMBL/GenBank/DDBJ databases">
        <title>Comparitive Functional Genomics of Dry Heat Resistant strains isolated from the Viking Spacecraft.</title>
        <authorList>
            <person name="Seuylemezian A."/>
            <person name="Cooper K."/>
            <person name="Vaishampayan P."/>
        </authorList>
    </citation>
    <scope>NUCLEOTIDE SEQUENCE [LARGE SCALE GENOMIC DNA]</scope>
    <source>
        <strain evidence="1 2">V1-29</strain>
    </source>
</reference>
<comment type="caution">
    <text evidence="1">The sequence shown here is derived from an EMBL/GenBank/DDBJ whole genome shotgun (WGS) entry which is preliminary data.</text>
</comment>
<evidence type="ECO:0000313" key="2">
    <source>
        <dbReference type="Proteomes" id="UP000234748"/>
    </source>
</evidence>
<evidence type="ECO:0000313" key="1">
    <source>
        <dbReference type="EMBL" id="PLT27512.1"/>
    </source>
</evidence>
<gene>
    <name evidence="1" type="ORF">CUU66_23485</name>
</gene>
<dbReference type="RefSeq" id="WP_101645823.1">
    <property type="nucleotide sequence ID" value="NZ_PGUY01000099.1"/>
</dbReference>
<protein>
    <submittedName>
        <fullName evidence="1">Uncharacterized protein</fullName>
    </submittedName>
</protein>
<proteinExistence type="predicted"/>
<dbReference type="EMBL" id="PGUY01000099">
    <property type="protein sequence ID" value="PLT27512.1"/>
    <property type="molecule type" value="Genomic_DNA"/>
</dbReference>